<evidence type="ECO:0000256" key="7">
    <source>
        <dbReference type="ARBA" id="ARBA00023239"/>
    </source>
</evidence>
<evidence type="ECO:0000256" key="2">
    <source>
        <dbReference type="ARBA" id="ARBA00004734"/>
    </source>
</evidence>
<dbReference type="CDD" id="cd01360">
    <property type="entry name" value="Adenylsuccinate_lyase_1"/>
    <property type="match status" value="1"/>
</dbReference>
<dbReference type="FunFam" id="1.20.200.10:FF:000008">
    <property type="entry name" value="Adenylosuccinate lyase"/>
    <property type="match status" value="1"/>
</dbReference>
<dbReference type="GO" id="GO:0006189">
    <property type="term" value="P:'de novo' IMP biosynthetic process"/>
    <property type="evidence" value="ECO:0007669"/>
    <property type="project" value="UniProtKB-UniPathway"/>
</dbReference>
<dbReference type="InterPro" id="IPR000362">
    <property type="entry name" value="Fumarate_lyase_fam"/>
</dbReference>
<organism evidence="14 15">
    <name type="scientific">Candidatus Danuiimicrobium aquiferis</name>
    <dbReference type="NCBI Taxonomy" id="1801832"/>
    <lineage>
        <taxon>Bacteria</taxon>
        <taxon>Pseudomonadati</taxon>
        <taxon>Candidatus Omnitrophota</taxon>
        <taxon>Candidatus Danuiimicrobium</taxon>
    </lineage>
</organism>
<evidence type="ECO:0000256" key="6">
    <source>
        <dbReference type="ARBA" id="ARBA00022755"/>
    </source>
</evidence>
<dbReference type="EMBL" id="MHFR01000043">
    <property type="protein sequence ID" value="OGW97249.1"/>
    <property type="molecule type" value="Genomic_DNA"/>
</dbReference>
<keyword evidence="7 12" id="KW-0456">Lyase</keyword>
<dbReference type="Pfam" id="PF00206">
    <property type="entry name" value="Lyase_1"/>
    <property type="match status" value="1"/>
</dbReference>
<dbReference type="Gene3D" id="1.20.200.10">
    <property type="entry name" value="Fumarase/aspartase (Central domain)"/>
    <property type="match status" value="1"/>
</dbReference>
<dbReference type="InterPro" id="IPR020557">
    <property type="entry name" value="Fumarate_lyase_CS"/>
</dbReference>
<feature type="domain" description="Adenylosuccinate lyase C-terminal" evidence="13">
    <location>
        <begin position="349"/>
        <end position="429"/>
    </location>
</feature>
<dbReference type="InterPro" id="IPR024083">
    <property type="entry name" value="Fumarase/histidase_N"/>
</dbReference>
<dbReference type="PANTHER" id="PTHR43172">
    <property type="entry name" value="ADENYLOSUCCINATE LYASE"/>
    <property type="match status" value="1"/>
</dbReference>
<dbReference type="Proteomes" id="UP000178187">
    <property type="component" value="Unassembled WGS sequence"/>
</dbReference>
<dbReference type="Gene3D" id="1.10.275.10">
    <property type="entry name" value="Fumarase/aspartase (N-terminal domain)"/>
    <property type="match status" value="1"/>
</dbReference>
<dbReference type="UniPathway" id="UPA00075">
    <property type="reaction ID" value="UER00336"/>
</dbReference>
<dbReference type="InterPro" id="IPR019468">
    <property type="entry name" value="AdenyloSucc_lyase_C"/>
</dbReference>
<dbReference type="InterPro" id="IPR008948">
    <property type="entry name" value="L-Aspartase-like"/>
</dbReference>
<comment type="caution">
    <text evidence="14">The sequence shown here is derived from an EMBL/GenBank/DDBJ whole genome shotgun (WGS) entry which is preliminary data.</text>
</comment>
<evidence type="ECO:0000256" key="4">
    <source>
        <dbReference type="ARBA" id="ARBA00012339"/>
    </source>
</evidence>
<comment type="catalytic activity">
    <reaction evidence="8">
        <text>(2S)-2-[5-amino-1-(5-phospho-beta-D-ribosyl)imidazole-4-carboxamido]succinate = 5-amino-1-(5-phospho-beta-D-ribosyl)imidazole-4-carboxamide + fumarate</text>
        <dbReference type="Rhea" id="RHEA:23920"/>
        <dbReference type="ChEBI" id="CHEBI:29806"/>
        <dbReference type="ChEBI" id="CHEBI:58443"/>
        <dbReference type="ChEBI" id="CHEBI:58475"/>
        <dbReference type="EC" id="4.3.2.2"/>
    </reaction>
    <physiologicalReaction direction="left-to-right" evidence="8">
        <dbReference type="Rhea" id="RHEA:23921"/>
    </physiologicalReaction>
</comment>
<comment type="similarity">
    <text evidence="3 12">Belongs to the lyase 1 family. Adenylosuccinate lyase subfamily.</text>
</comment>
<dbReference type="PRINTS" id="PR00149">
    <property type="entry name" value="FUMRATELYASE"/>
</dbReference>
<dbReference type="InterPro" id="IPR022761">
    <property type="entry name" value="Fumarate_lyase_N"/>
</dbReference>
<evidence type="ECO:0000313" key="14">
    <source>
        <dbReference type="EMBL" id="OGW97249.1"/>
    </source>
</evidence>
<dbReference type="PANTHER" id="PTHR43172:SF1">
    <property type="entry name" value="ADENYLOSUCCINATE LYASE"/>
    <property type="match status" value="1"/>
</dbReference>
<evidence type="ECO:0000256" key="3">
    <source>
        <dbReference type="ARBA" id="ARBA00008273"/>
    </source>
</evidence>
<dbReference type="InterPro" id="IPR004769">
    <property type="entry name" value="Pur_lyase"/>
</dbReference>
<dbReference type="PROSITE" id="PS00163">
    <property type="entry name" value="FUMARATE_LYASES"/>
    <property type="match status" value="1"/>
</dbReference>
<dbReference type="UniPathway" id="UPA00074">
    <property type="reaction ID" value="UER00132"/>
</dbReference>
<proteinExistence type="inferred from homology"/>
<dbReference type="PRINTS" id="PR00145">
    <property type="entry name" value="ARGSUCLYASE"/>
</dbReference>
<comment type="pathway">
    <text evidence="2 12">Purine metabolism; AMP biosynthesis via de novo pathway; AMP from IMP: step 2/2.</text>
</comment>
<protein>
    <recommendedName>
        <fullName evidence="5 11">Adenylosuccinate lyase</fullName>
        <shortName evidence="12">ASL</shortName>
        <ecNumber evidence="4 11">4.3.2.2</ecNumber>
    </recommendedName>
    <alternativeName>
        <fullName evidence="9 12">Adenylosuccinase</fullName>
    </alternativeName>
</protein>
<dbReference type="Pfam" id="PF10397">
    <property type="entry name" value="ADSL_C"/>
    <property type="match status" value="1"/>
</dbReference>
<dbReference type="SMART" id="SM00998">
    <property type="entry name" value="ADSL_C"/>
    <property type="match status" value="1"/>
</dbReference>
<comment type="pathway">
    <text evidence="1 12">Purine metabolism; IMP biosynthesis via de novo pathway; 5-amino-1-(5-phospho-D-ribosyl)imidazole-4-carboxamide from 5-amino-1-(5-phospho-D-ribosyl)imidazole-4-carboxylate: step 2/2.</text>
</comment>
<evidence type="ECO:0000259" key="13">
    <source>
        <dbReference type="SMART" id="SM00998"/>
    </source>
</evidence>
<evidence type="ECO:0000256" key="5">
    <source>
        <dbReference type="ARBA" id="ARBA00017058"/>
    </source>
</evidence>
<dbReference type="SUPFAM" id="SSF48557">
    <property type="entry name" value="L-aspartase-like"/>
    <property type="match status" value="1"/>
</dbReference>
<evidence type="ECO:0000256" key="11">
    <source>
        <dbReference type="NCBIfam" id="TIGR00928"/>
    </source>
</evidence>
<keyword evidence="6 12" id="KW-0658">Purine biosynthesis</keyword>
<dbReference type="GO" id="GO:0070626">
    <property type="term" value="F:(S)-2-(5-amino-1-(5-phospho-D-ribosyl)imidazole-4-carboxamido) succinate lyase (fumarate-forming) activity"/>
    <property type="evidence" value="ECO:0007669"/>
    <property type="project" value="TreeGrafter"/>
</dbReference>
<comment type="catalytic activity">
    <reaction evidence="10">
        <text>N(6)-(1,2-dicarboxyethyl)-AMP = fumarate + AMP</text>
        <dbReference type="Rhea" id="RHEA:16853"/>
        <dbReference type="ChEBI" id="CHEBI:29806"/>
        <dbReference type="ChEBI" id="CHEBI:57567"/>
        <dbReference type="ChEBI" id="CHEBI:456215"/>
        <dbReference type="EC" id="4.3.2.2"/>
    </reaction>
    <physiologicalReaction direction="left-to-right" evidence="10">
        <dbReference type="Rhea" id="RHEA:16854"/>
    </physiologicalReaction>
</comment>
<evidence type="ECO:0000256" key="8">
    <source>
        <dbReference type="ARBA" id="ARBA00024477"/>
    </source>
</evidence>
<reference evidence="14 15" key="1">
    <citation type="journal article" date="2016" name="Nat. Commun.">
        <title>Thousands of microbial genomes shed light on interconnected biogeochemical processes in an aquifer system.</title>
        <authorList>
            <person name="Anantharaman K."/>
            <person name="Brown C.T."/>
            <person name="Hug L.A."/>
            <person name="Sharon I."/>
            <person name="Castelle C.J."/>
            <person name="Probst A.J."/>
            <person name="Thomas B.C."/>
            <person name="Singh A."/>
            <person name="Wilkins M.J."/>
            <person name="Karaoz U."/>
            <person name="Brodie E.L."/>
            <person name="Williams K.H."/>
            <person name="Hubbard S.S."/>
            <person name="Banfield J.F."/>
        </authorList>
    </citation>
    <scope>NUCLEOTIDE SEQUENCE [LARGE SCALE GENOMIC DNA]</scope>
</reference>
<name>A0A1G1KXB8_9BACT</name>
<evidence type="ECO:0000313" key="15">
    <source>
        <dbReference type="Proteomes" id="UP000178187"/>
    </source>
</evidence>
<dbReference type="GO" id="GO:0004018">
    <property type="term" value="F:N6-(1,2-dicarboxyethyl)AMP AMP-lyase (fumarate-forming) activity"/>
    <property type="evidence" value="ECO:0007669"/>
    <property type="project" value="UniProtKB-UniRule"/>
</dbReference>
<sequence length="430" mass="48826">MIERYTRREMGAIWTEQNKLQKWLDVELAALDALAHFDYIPKNIPAIVQKKAKFDINRVKEIEKTVQHDIIAFLTNITEHVGKDGRYVHFGLTSSDVLDTGLALQIKQASTILIEDLKNLIAALKVKAKKHKFTLMVGRSHGVHAEPITFGLKMAIFYSEFQRNLIRLERAADNAAYGKISGAVGTFANVPPKVEEYVCAKLGLKPAPISNQVIQRDHHAEYLTTLAIIGGSLEKLAIEIRGLQKTETREVEENFSEGQKGSSAMPHKRNPIVCEKVVGLARLLRGNAMAAIENIALWHERDISHSSVERVIFPDSTILLDHMLVSMSNVITKLCVFPDRMLENMEKSRGMVFSQGLLLKLIEKGLTREDSYKRVQNCAKKVWESKDVFREVVLKDKEIVNFLGRKEIEAVFNYDYHTRHVNEIFKRLGI</sequence>
<evidence type="ECO:0000256" key="12">
    <source>
        <dbReference type="RuleBase" id="RU361172"/>
    </source>
</evidence>
<evidence type="ECO:0000256" key="10">
    <source>
        <dbReference type="ARBA" id="ARBA00049115"/>
    </source>
</evidence>
<dbReference type="EC" id="4.3.2.2" evidence="4 11"/>
<dbReference type="AlphaFoldDB" id="A0A1G1KXB8"/>
<evidence type="ECO:0000256" key="1">
    <source>
        <dbReference type="ARBA" id="ARBA00004706"/>
    </source>
</evidence>
<accession>A0A1G1KXB8</accession>
<dbReference type="NCBIfam" id="TIGR00928">
    <property type="entry name" value="purB"/>
    <property type="match status" value="1"/>
</dbReference>
<dbReference type="GO" id="GO:0005829">
    <property type="term" value="C:cytosol"/>
    <property type="evidence" value="ECO:0007669"/>
    <property type="project" value="TreeGrafter"/>
</dbReference>
<dbReference type="FunFam" id="1.10.40.30:FF:000007">
    <property type="entry name" value="Adenylosuccinate lyase"/>
    <property type="match status" value="1"/>
</dbReference>
<dbReference type="GO" id="GO:0044208">
    <property type="term" value="P:'de novo' AMP biosynthetic process"/>
    <property type="evidence" value="ECO:0007669"/>
    <property type="project" value="UniProtKB-UniPathway"/>
</dbReference>
<dbReference type="Gene3D" id="1.10.40.30">
    <property type="entry name" value="Fumarase/aspartase (C-terminal domain)"/>
    <property type="match status" value="1"/>
</dbReference>
<evidence type="ECO:0000256" key="9">
    <source>
        <dbReference type="ARBA" id="ARBA00030717"/>
    </source>
</evidence>
<gene>
    <name evidence="14" type="ORF">A3G33_08735</name>
</gene>